<gene>
    <name evidence="1" type="ORF">AVDCRST_MAG63-2583</name>
</gene>
<sequence>MLTKRFVWSDPAVQQRLAARFVPAVHDEALGSASTPDVAMLRRVKAQSGARGGPTGQGCYAVTPAGTLLASASSATEPAKIADMLDEAWSRWQELSRQERRGADAALTPIALPDYAAQRKYPADGLVLRSFARFLPHPGVPDPWQEYLDADYAWFWKDEARAFVPDAAPLVRGARRDVPGELVERLARFHLHGPFAKDEVAEAWLTSEVADVAKDGLVTLRLRGATKTVRRERGNDKAGVGSVGVAASLAGRASWDPARQKFVAFELLGVGERRGAPQFWNLGEKGKGPWPVGFALTLAPDTPVVRQTAPFYYWGYRTPERPGY</sequence>
<organism evidence="1">
    <name type="scientific">uncultured Armatimonadetes bacterium</name>
    <dbReference type="NCBI Taxonomy" id="157466"/>
    <lineage>
        <taxon>Bacteria</taxon>
        <taxon>Bacillati</taxon>
        <taxon>Armatimonadota</taxon>
        <taxon>environmental samples</taxon>
    </lineage>
</organism>
<reference evidence="1" key="1">
    <citation type="submission" date="2020-02" db="EMBL/GenBank/DDBJ databases">
        <authorList>
            <person name="Meier V. D."/>
        </authorList>
    </citation>
    <scope>NUCLEOTIDE SEQUENCE</scope>
    <source>
        <strain evidence="1">AVDCRST_MAG63</strain>
    </source>
</reference>
<evidence type="ECO:0000313" key="1">
    <source>
        <dbReference type="EMBL" id="CAA9263955.1"/>
    </source>
</evidence>
<dbReference type="AlphaFoldDB" id="A0A6J4IZW7"/>
<proteinExistence type="predicted"/>
<protein>
    <submittedName>
        <fullName evidence="1">Uncharacterized protein</fullName>
    </submittedName>
</protein>
<name>A0A6J4IZW7_9BACT</name>
<dbReference type="EMBL" id="CADCTO010000332">
    <property type="protein sequence ID" value="CAA9263955.1"/>
    <property type="molecule type" value="Genomic_DNA"/>
</dbReference>
<accession>A0A6J4IZW7</accession>